<dbReference type="AlphaFoldDB" id="A0A1G5EE05"/>
<reference evidence="3" key="1">
    <citation type="submission" date="2016-10" db="EMBL/GenBank/DDBJ databases">
        <authorList>
            <person name="Varghese N."/>
        </authorList>
    </citation>
    <scope>NUCLEOTIDE SEQUENCE [LARGE SCALE GENOMIC DNA]</scope>
    <source>
        <strain evidence="3">HL 19</strain>
    </source>
</reference>
<feature type="region of interest" description="Disordered" evidence="1">
    <location>
        <begin position="184"/>
        <end position="224"/>
    </location>
</feature>
<evidence type="ECO:0000313" key="2">
    <source>
        <dbReference type="EMBL" id="SCY25253.1"/>
    </source>
</evidence>
<sequence>MAGAVVSVVLGAGLTGCGDADESSGDPAYIVMSGGTHVVKEGSEGNLRYKDPWTVLVTSTDGQPVEGAVINLRVVTTSYTKGVREWDTEKEFWKIEPTAGPCANEDRNLNGTLDSGEDANGNGVLDPRNVATFSGNVETTEESNDSVTVGRITTDERGYADFFVVYGTEFGHWATVSLTAETQTTGTEGSQSRAFGLPVAQEDVEKQDEPPVGEISPFGDGASC</sequence>
<protein>
    <submittedName>
        <fullName evidence="2">Uncharacterized protein</fullName>
    </submittedName>
</protein>
<dbReference type="Proteomes" id="UP000183104">
    <property type="component" value="Unassembled WGS sequence"/>
</dbReference>
<evidence type="ECO:0000256" key="1">
    <source>
        <dbReference type="SAM" id="MobiDB-lite"/>
    </source>
</evidence>
<name>A0A1G5EE05_9GAMM</name>
<feature type="compositionally biased region" description="Polar residues" evidence="1">
    <location>
        <begin position="184"/>
        <end position="193"/>
    </location>
</feature>
<proteinExistence type="predicted"/>
<evidence type="ECO:0000313" key="3">
    <source>
        <dbReference type="Proteomes" id="UP000183104"/>
    </source>
</evidence>
<dbReference type="EMBL" id="FMUN01000004">
    <property type="protein sequence ID" value="SCY25253.1"/>
    <property type="molecule type" value="Genomic_DNA"/>
</dbReference>
<accession>A0A1G5EE05</accession>
<gene>
    <name evidence="2" type="ORF">SAMN05661077_1594</name>
</gene>
<dbReference type="STRING" id="381306.AN478_02020"/>
<keyword evidence="3" id="KW-1185">Reference proteome</keyword>
<organism evidence="2 3">
    <name type="scientific">Thiohalorhabdus denitrificans</name>
    <dbReference type="NCBI Taxonomy" id="381306"/>
    <lineage>
        <taxon>Bacteria</taxon>
        <taxon>Pseudomonadati</taxon>
        <taxon>Pseudomonadota</taxon>
        <taxon>Gammaproteobacteria</taxon>
        <taxon>Thiohalorhabdales</taxon>
        <taxon>Thiohalorhabdaceae</taxon>
        <taxon>Thiohalorhabdus</taxon>
    </lineage>
</organism>